<evidence type="ECO:0000259" key="2">
    <source>
        <dbReference type="PROSITE" id="PS50846"/>
    </source>
</evidence>
<organism evidence="3 4">
    <name type="scientific">Roseococcus suduntuyensis</name>
    <dbReference type="NCBI Taxonomy" id="455361"/>
    <lineage>
        <taxon>Bacteria</taxon>
        <taxon>Pseudomonadati</taxon>
        <taxon>Pseudomonadota</taxon>
        <taxon>Alphaproteobacteria</taxon>
        <taxon>Acetobacterales</taxon>
        <taxon>Roseomonadaceae</taxon>
        <taxon>Roseococcus</taxon>
    </lineage>
</organism>
<accession>A0A840A9W2</accession>
<dbReference type="Proteomes" id="UP000553193">
    <property type="component" value="Unassembled WGS sequence"/>
</dbReference>
<gene>
    <name evidence="3" type="ORF">GGQ83_001418</name>
</gene>
<dbReference type="RefSeq" id="WP_184383088.1">
    <property type="nucleotide sequence ID" value="NZ_JACIDJ010000002.1"/>
</dbReference>
<dbReference type="InterPro" id="IPR036163">
    <property type="entry name" value="HMA_dom_sf"/>
</dbReference>
<sequence>MATMELTVQGLTCGHCVRAVTEAIQARDPAAQVAVTLEGGLVRAETVLDRLAMVAAIEGEGYKVIN</sequence>
<comment type="caution">
    <text evidence="3">The sequence shown here is derived from an EMBL/GenBank/DDBJ whole genome shotgun (WGS) entry which is preliminary data.</text>
</comment>
<dbReference type="InterPro" id="IPR017969">
    <property type="entry name" value="Heavy-metal-associated_CS"/>
</dbReference>
<keyword evidence="4" id="KW-1185">Reference proteome</keyword>
<dbReference type="EMBL" id="JACIDJ010000002">
    <property type="protein sequence ID" value="MBB3897981.1"/>
    <property type="molecule type" value="Genomic_DNA"/>
</dbReference>
<dbReference type="GO" id="GO:0046872">
    <property type="term" value="F:metal ion binding"/>
    <property type="evidence" value="ECO:0007669"/>
    <property type="project" value="UniProtKB-KW"/>
</dbReference>
<dbReference type="PROSITE" id="PS01047">
    <property type="entry name" value="HMA_1"/>
    <property type="match status" value="1"/>
</dbReference>
<name>A0A840A9W2_9PROT</name>
<dbReference type="AlphaFoldDB" id="A0A840A9W2"/>
<protein>
    <submittedName>
        <fullName evidence="3">Copper chaperone</fullName>
    </submittedName>
</protein>
<dbReference type="InterPro" id="IPR006121">
    <property type="entry name" value="HMA_dom"/>
</dbReference>
<feature type="domain" description="HMA" evidence="2">
    <location>
        <begin position="2"/>
        <end position="65"/>
    </location>
</feature>
<dbReference type="Gene3D" id="3.30.70.100">
    <property type="match status" value="1"/>
</dbReference>
<keyword evidence="1" id="KW-0479">Metal-binding</keyword>
<reference evidence="3 4" key="1">
    <citation type="submission" date="2020-08" db="EMBL/GenBank/DDBJ databases">
        <title>Genomic Encyclopedia of Type Strains, Phase IV (KMG-IV): sequencing the most valuable type-strain genomes for metagenomic binning, comparative biology and taxonomic classification.</title>
        <authorList>
            <person name="Goeker M."/>
        </authorList>
    </citation>
    <scope>NUCLEOTIDE SEQUENCE [LARGE SCALE GENOMIC DNA]</scope>
    <source>
        <strain evidence="3 4">DSM 19979</strain>
    </source>
</reference>
<dbReference type="PROSITE" id="PS50846">
    <property type="entry name" value="HMA_2"/>
    <property type="match status" value="1"/>
</dbReference>
<dbReference type="CDD" id="cd00371">
    <property type="entry name" value="HMA"/>
    <property type="match status" value="1"/>
</dbReference>
<proteinExistence type="predicted"/>
<dbReference type="Pfam" id="PF00403">
    <property type="entry name" value="HMA"/>
    <property type="match status" value="1"/>
</dbReference>
<dbReference type="SUPFAM" id="SSF55008">
    <property type="entry name" value="HMA, heavy metal-associated domain"/>
    <property type="match status" value="1"/>
</dbReference>
<evidence type="ECO:0000256" key="1">
    <source>
        <dbReference type="ARBA" id="ARBA00022723"/>
    </source>
</evidence>
<evidence type="ECO:0000313" key="4">
    <source>
        <dbReference type="Proteomes" id="UP000553193"/>
    </source>
</evidence>
<evidence type="ECO:0000313" key="3">
    <source>
        <dbReference type="EMBL" id="MBB3897981.1"/>
    </source>
</evidence>